<dbReference type="PANTHER" id="PTHR43375:SF1">
    <property type="entry name" value="OROTIDINE 5'-PHOSPHATE DECARBOXYLASE"/>
    <property type="match status" value="1"/>
</dbReference>
<dbReference type="NCBIfam" id="TIGR02127">
    <property type="entry name" value="pyrF_sub2"/>
    <property type="match status" value="1"/>
</dbReference>
<dbReference type="InterPro" id="IPR013785">
    <property type="entry name" value="Aldolase_TIM"/>
</dbReference>
<name>A0A7S8E6T3_9CHLR</name>
<comment type="pathway">
    <text evidence="1">Pyrimidine metabolism; UMP biosynthesis via de novo pathway; UMP from orotate: step 2/2.</text>
</comment>
<dbReference type="GO" id="GO:0004590">
    <property type="term" value="F:orotidine-5'-phosphate decarboxylase activity"/>
    <property type="evidence" value="ECO:0007669"/>
    <property type="project" value="UniProtKB-UniRule"/>
</dbReference>
<evidence type="ECO:0000313" key="9">
    <source>
        <dbReference type="EMBL" id="QPC81395.1"/>
    </source>
</evidence>
<dbReference type="GO" id="GO:0044205">
    <property type="term" value="P:'de novo' UMP biosynthetic process"/>
    <property type="evidence" value="ECO:0007669"/>
    <property type="project" value="UniProtKB-UniPathway"/>
</dbReference>
<dbReference type="Gene3D" id="3.20.20.70">
    <property type="entry name" value="Aldolase class I"/>
    <property type="match status" value="1"/>
</dbReference>
<dbReference type="PANTHER" id="PTHR43375">
    <property type="entry name" value="OROTIDINE 5'-PHOSPHATE DECARBOXYLASE"/>
    <property type="match status" value="1"/>
</dbReference>
<proteinExistence type="inferred from homology"/>
<evidence type="ECO:0000256" key="1">
    <source>
        <dbReference type="ARBA" id="ARBA00004861"/>
    </source>
</evidence>
<evidence type="ECO:0000313" key="10">
    <source>
        <dbReference type="Proteomes" id="UP000594468"/>
    </source>
</evidence>
<evidence type="ECO:0000256" key="2">
    <source>
        <dbReference type="ARBA" id="ARBA00008847"/>
    </source>
</evidence>
<keyword evidence="5 9" id="KW-0456">Lyase</keyword>
<evidence type="ECO:0000256" key="5">
    <source>
        <dbReference type="ARBA" id="ARBA00023239"/>
    </source>
</evidence>
<dbReference type="EMBL" id="CP062983">
    <property type="protein sequence ID" value="QPC81395.1"/>
    <property type="molecule type" value="Genomic_DNA"/>
</dbReference>
<dbReference type="InterPro" id="IPR011995">
    <property type="entry name" value="OMPdecase_type-2"/>
</dbReference>
<keyword evidence="10" id="KW-1185">Reference proteome</keyword>
<comment type="similarity">
    <text evidence="2">Belongs to the OMP decarboxylase family. Type 2 subfamily.</text>
</comment>
<evidence type="ECO:0000259" key="8">
    <source>
        <dbReference type="SMART" id="SM00934"/>
    </source>
</evidence>
<dbReference type="InterPro" id="IPR011060">
    <property type="entry name" value="RibuloseP-bd_barrel"/>
</dbReference>
<dbReference type="AlphaFoldDB" id="A0A7S8E6T3"/>
<organism evidence="9 10">
    <name type="scientific">Phototrophicus methaneseepsis</name>
    <dbReference type="NCBI Taxonomy" id="2710758"/>
    <lineage>
        <taxon>Bacteria</taxon>
        <taxon>Bacillati</taxon>
        <taxon>Chloroflexota</taxon>
        <taxon>Candidatus Thermofontia</taxon>
        <taxon>Phototrophicales</taxon>
        <taxon>Phototrophicaceae</taxon>
        <taxon>Phototrophicus</taxon>
    </lineage>
</organism>
<dbReference type="EC" id="4.1.1.23" evidence="7"/>
<dbReference type="SMART" id="SM00934">
    <property type="entry name" value="OMPdecase"/>
    <property type="match status" value="1"/>
</dbReference>
<dbReference type="SUPFAM" id="SSF51366">
    <property type="entry name" value="Ribulose-phoshate binding barrel"/>
    <property type="match status" value="1"/>
</dbReference>
<gene>
    <name evidence="9" type="primary">pyrF</name>
    <name evidence="9" type="ORF">G4Y79_17050</name>
</gene>
<keyword evidence="3" id="KW-0210">Decarboxylase</keyword>
<keyword evidence="4" id="KW-0665">Pyrimidine biosynthesis</keyword>
<feature type="domain" description="Orotidine 5'-phosphate decarboxylase" evidence="8">
    <location>
        <begin position="21"/>
        <end position="261"/>
    </location>
</feature>
<dbReference type="GO" id="GO:0006207">
    <property type="term" value="P:'de novo' pyrimidine nucleobase biosynthetic process"/>
    <property type="evidence" value="ECO:0007669"/>
    <property type="project" value="InterPro"/>
</dbReference>
<dbReference type="CDD" id="cd04725">
    <property type="entry name" value="OMP_decarboxylase_like"/>
    <property type="match status" value="1"/>
</dbReference>
<evidence type="ECO:0000256" key="4">
    <source>
        <dbReference type="ARBA" id="ARBA00022975"/>
    </source>
</evidence>
<sequence>MNLTMTATDKYDIRARESNSLVCVGLDSDISRLPEPFKSADNPQLAFNQYIIKQTHPYTAAYKLNSAFYEAAGVQGWVAMAQTVRYLHENHPTILVICDAKRGDLGNTSEAYAQSILDNMDFDAVTLNPYQGKDALEPFLSRPEKGCIILCRTSNPGADEFQELMVEGKPLWQHVAATISQNWNENENCMLVIGATVPEVLGDLRKIVGDMTLLIPGVGAQGGDVPETLRHGLNSEGLGLIISASRSIIFSDDPGQAAHDLQELINQYR</sequence>
<reference evidence="9 10" key="1">
    <citation type="submission" date="2020-02" db="EMBL/GenBank/DDBJ databases">
        <authorList>
            <person name="Zheng R.K."/>
            <person name="Sun C.M."/>
        </authorList>
    </citation>
    <scope>NUCLEOTIDE SEQUENCE [LARGE SCALE GENOMIC DNA]</scope>
    <source>
        <strain evidence="10">rifampicinis</strain>
    </source>
</reference>
<dbReference type="InterPro" id="IPR001754">
    <property type="entry name" value="OMPdeCOase_dom"/>
</dbReference>
<comment type="catalytic activity">
    <reaction evidence="6">
        <text>orotidine 5'-phosphate + H(+) = UMP + CO2</text>
        <dbReference type="Rhea" id="RHEA:11596"/>
        <dbReference type="ChEBI" id="CHEBI:15378"/>
        <dbReference type="ChEBI" id="CHEBI:16526"/>
        <dbReference type="ChEBI" id="CHEBI:57538"/>
        <dbReference type="ChEBI" id="CHEBI:57865"/>
        <dbReference type="EC" id="4.1.1.23"/>
    </reaction>
</comment>
<dbReference type="Pfam" id="PF00215">
    <property type="entry name" value="OMPdecase"/>
    <property type="match status" value="1"/>
</dbReference>
<protein>
    <recommendedName>
        <fullName evidence="7">Orotidine-5'-phosphate decarboxylase</fullName>
        <ecNumber evidence="7">4.1.1.23</ecNumber>
    </recommendedName>
</protein>
<dbReference type="KEGG" id="pmet:G4Y79_17050"/>
<evidence type="ECO:0000256" key="3">
    <source>
        <dbReference type="ARBA" id="ARBA00022793"/>
    </source>
</evidence>
<accession>A0A7S8E6T3</accession>
<dbReference type="UniPathway" id="UPA00070">
    <property type="reaction ID" value="UER00120"/>
</dbReference>
<evidence type="ECO:0000256" key="7">
    <source>
        <dbReference type="NCBIfam" id="TIGR02127"/>
    </source>
</evidence>
<evidence type="ECO:0000256" key="6">
    <source>
        <dbReference type="ARBA" id="ARBA00049157"/>
    </source>
</evidence>
<dbReference type="Proteomes" id="UP000594468">
    <property type="component" value="Chromosome"/>
</dbReference>